<gene>
    <name evidence="3" type="ORF">M413DRAFT_30154</name>
</gene>
<sequence length="164" mass="18118">MTTYYPSSSSQSEALPTSNGIKPAGEQPNPYQTAVPGDVPTAVHNLLSSTKALQEVLRLWSVEQATEGDVSDLYVKIGHEFNITISAFAYYQIDLSDIHSIPAELRTVLEHCLAEDPSPDVLVSFMPDLRKVLYKLLKGLHSRQDKWRAVSHILGGSRTTLDSH</sequence>
<accession>A0A0C2YBA6</accession>
<reference evidence="4" key="2">
    <citation type="submission" date="2015-01" db="EMBL/GenBank/DDBJ databases">
        <title>Evolutionary Origins and Diversification of the Mycorrhizal Mutualists.</title>
        <authorList>
            <consortium name="DOE Joint Genome Institute"/>
            <consortium name="Mycorrhizal Genomics Consortium"/>
            <person name="Kohler A."/>
            <person name="Kuo A."/>
            <person name="Nagy L.G."/>
            <person name="Floudas D."/>
            <person name="Copeland A."/>
            <person name="Barry K.W."/>
            <person name="Cichocki N."/>
            <person name="Veneault-Fourrey C."/>
            <person name="LaButti K."/>
            <person name="Lindquist E.A."/>
            <person name="Lipzen A."/>
            <person name="Lundell T."/>
            <person name="Morin E."/>
            <person name="Murat C."/>
            <person name="Riley R."/>
            <person name="Ohm R."/>
            <person name="Sun H."/>
            <person name="Tunlid A."/>
            <person name="Henrissat B."/>
            <person name="Grigoriev I.V."/>
            <person name="Hibbett D.S."/>
            <person name="Martin F."/>
        </authorList>
    </citation>
    <scope>NUCLEOTIDE SEQUENCE [LARGE SCALE GENOMIC DNA]</scope>
    <source>
        <strain evidence="4">h7</strain>
    </source>
</reference>
<feature type="compositionally biased region" description="Polar residues" evidence="1">
    <location>
        <begin position="1"/>
        <end position="20"/>
    </location>
</feature>
<dbReference type="InterPro" id="IPR056279">
    <property type="entry name" value="Aip3p_Bud6_N"/>
</dbReference>
<organism evidence="3 4">
    <name type="scientific">Hebeloma cylindrosporum</name>
    <dbReference type="NCBI Taxonomy" id="76867"/>
    <lineage>
        <taxon>Eukaryota</taxon>
        <taxon>Fungi</taxon>
        <taxon>Dikarya</taxon>
        <taxon>Basidiomycota</taxon>
        <taxon>Agaricomycotina</taxon>
        <taxon>Agaricomycetes</taxon>
        <taxon>Agaricomycetidae</taxon>
        <taxon>Agaricales</taxon>
        <taxon>Agaricineae</taxon>
        <taxon>Hymenogastraceae</taxon>
        <taxon>Hebeloma</taxon>
    </lineage>
</organism>
<protein>
    <recommendedName>
        <fullName evidence="2">Aip3p/Bud6 N-terminal domain-containing protein</fullName>
    </recommendedName>
</protein>
<feature type="region of interest" description="Disordered" evidence="1">
    <location>
        <begin position="1"/>
        <end position="36"/>
    </location>
</feature>
<dbReference type="Proteomes" id="UP000053424">
    <property type="component" value="Unassembled WGS sequence"/>
</dbReference>
<dbReference type="AlphaFoldDB" id="A0A0C2YBA6"/>
<dbReference type="Pfam" id="PF23153">
    <property type="entry name" value="Aip3p_Bud6_N"/>
    <property type="match status" value="1"/>
</dbReference>
<reference evidence="3 4" key="1">
    <citation type="submission" date="2014-04" db="EMBL/GenBank/DDBJ databases">
        <authorList>
            <consortium name="DOE Joint Genome Institute"/>
            <person name="Kuo A."/>
            <person name="Gay G."/>
            <person name="Dore J."/>
            <person name="Kohler A."/>
            <person name="Nagy L.G."/>
            <person name="Floudas D."/>
            <person name="Copeland A."/>
            <person name="Barry K.W."/>
            <person name="Cichocki N."/>
            <person name="Veneault-Fourrey C."/>
            <person name="LaButti K."/>
            <person name="Lindquist E.A."/>
            <person name="Lipzen A."/>
            <person name="Lundell T."/>
            <person name="Morin E."/>
            <person name="Murat C."/>
            <person name="Sun H."/>
            <person name="Tunlid A."/>
            <person name="Henrissat B."/>
            <person name="Grigoriev I.V."/>
            <person name="Hibbett D.S."/>
            <person name="Martin F."/>
            <person name="Nordberg H.P."/>
            <person name="Cantor M.N."/>
            <person name="Hua S.X."/>
        </authorList>
    </citation>
    <scope>NUCLEOTIDE SEQUENCE [LARGE SCALE GENOMIC DNA]</scope>
    <source>
        <strain evidence="4">h7</strain>
    </source>
</reference>
<evidence type="ECO:0000259" key="2">
    <source>
        <dbReference type="Pfam" id="PF23153"/>
    </source>
</evidence>
<proteinExistence type="predicted"/>
<dbReference type="OrthoDB" id="783096at2759"/>
<dbReference type="HOGENOM" id="CLU_128311_1_0_1"/>
<evidence type="ECO:0000313" key="3">
    <source>
        <dbReference type="EMBL" id="KIM38302.1"/>
    </source>
</evidence>
<feature type="domain" description="Aip3p/Bud6 N-terminal" evidence="2">
    <location>
        <begin position="41"/>
        <end position="148"/>
    </location>
</feature>
<evidence type="ECO:0000256" key="1">
    <source>
        <dbReference type="SAM" id="MobiDB-lite"/>
    </source>
</evidence>
<keyword evidence="4" id="KW-1185">Reference proteome</keyword>
<evidence type="ECO:0000313" key="4">
    <source>
        <dbReference type="Proteomes" id="UP000053424"/>
    </source>
</evidence>
<dbReference type="EMBL" id="KN831791">
    <property type="protein sequence ID" value="KIM38302.1"/>
    <property type="molecule type" value="Genomic_DNA"/>
</dbReference>
<name>A0A0C2YBA6_HEBCY</name>